<dbReference type="Proteomes" id="UP000594263">
    <property type="component" value="Unplaced"/>
</dbReference>
<evidence type="ECO:0000256" key="3">
    <source>
        <dbReference type="ARBA" id="ARBA00023136"/>
    </source>
</evidence>
<reference evidence="5" key="1">
    <citation type="submission" date="2021-01" db="UniProtKB">
        <authorList>
            <consortium name="EnsemblPlants"/>
        </authorList>
    </citation>
    <scope>IDENTIFICATION</scope>
</reference>
<keyword evidence="6" id="KW-1185">Reference proteome</keyword>
<dbReference type="AlphaFoldDB" id="A0A7N0UQN6"/>
<sequence length="104" mass="10832">MGVEEAQGGDGKLKEDTEGGGGGEKLSVPTSVPFTKLLSYADAVDWILIALGTLGSVVHGMAQPVGYLLLGKALNSFGSNIGDVNLMVDALYKVVPFVWYMAIA</sequence>
<evidence type="ECO:0000256" key="4">
    <source>
        <dbReference type="SAM" id="MobiDB-lite"/>
    </source>
</evidence>
<evidence type="ECO:0000313" key="6">
    <source>
        <dbReference type="Proteomes" id="UP000594263"/>
    </source>
</evidence>
<dbReference type="InterPro" id="IPR036640">
    <property type="entry name" value="ABC1_TM_sf"/>
</dbReference>
<organism evidence="5 6">
    <name type="scientific">Kalanchoe fedtschenkoi</name>
    <name type="common">Lavender scallops</name>
    <name type="synonym">South American air plant</name>
    <dbReference type="NCBI Taxonomy" id="63787"/>
    <lineage>
        <taxon>Eukaryota</taxon>
        <taxon>Viridiplantae</taxon>
        <taxon>Streptophyta</taxon>
        <taxon>Embryophyta</taxon>
        <taxon>Tracheophyta</taxon>
        <taxon>Spermatophyta</taxon>
        <taxon>Magnoliopsida</taxon>
        <taxon>eudicotyledons</taxon>
        <taxon>Gunneridae</taxon>
        <taxon>Pentapetalae</taxon>
        <taxon>Saxifragales</taxon>
        <taxon>Crassulaceae</taxon>
        <taxon>Kalanchoe</taxon>
    </lineage>
</organism>
<dbReference type="Gramene" id="Kaladp0078s0027.1.v1.1">
    <property type="protein sequence ID" value="Kaladp0078s0027.1.v1.1"/>
    <property type="gene ID" value="Kaladp0078s0027.v1.1"/>
</dbReference>
<name>A0A7N0UQN6_KALFE</name>
<evidence type="ECO:0000256" key="2">
    <source>
        <dbReference type="ARBA" id="ARBA00022989"/>
    </source>
</evidence>
<protein>
    <submittedName>
        <fullName evidence="5">Uncharacterized protein</fullName>
    </submittedName>
</protein>
<dbReference type="Gene3D" id="1.20.1560.10">
    <property type="entry name" value="ABC transporter type 1, transmembrane domain"/>
    <property type="match status" value="1"/>
</dbReference>
<dbReference type="EnsemblPlants" id="Kaladp0078s0027.1.v1.1">
    <property type="protein sequence ID" value="Kaladp0078s0027.1.v1.1"/>
    <property type="gene ID" value="Kaladp0078s0027.v1.1"/>
</dbReference>
<keyword evidence="2" id="KW-1133">Transmembrane helix</keyword>
<dbReference type="GO" id="GO:0005524">
    <property type="term" value="F:ATP binding"/>
    <property type="evidence" value="ECO:0007669"/>
    <property type="project" value="InterPro"/>
</dbReference>
<proteinExistence type="predicted"/>
<dbReference type="GO" id="GO:0016020">
    <property type="term" value="C:membrane"/>
    <property type="evidence" value="ECO:0007669"/>
    <property type="project" value="InterPro"/>
</dbReference>
<evidence type="ECO:0000256" key="1">
    <source>
        <dbReference type="ARBA" id="ARBA00022692"/>
    </source>
</evidence>
<keyword evidence="1" id="KW-0812">Transmembrane</keyword>
<evidence type="ECO:0000313" key="5">
    <source>
        <dbReference type="EnsemblPlants" id="Kaladp0078s0027.1.v1.1"/>
    </source>
</evidence>
<accession>A0A7N0UQN6</accession>
<keyword evidence="3" id="KW-0472">Membrane</keyword>
<feature type="region of interest" description="Disordered" evidence="4">
    <location>
        <begin position="1"/>
        <end position="27"/>
    </location>
</feature>